<name>A0A0G2AJ57_9BACT</name>
<gene>
    <name evidence="1" type="ORF">UY76_C0022G0004</name>
</gene>
<dbReference type="InterPro" id="IPR015943">
    <property type="entry name" value="WD40/YVTN_repeat-like_dom_sf"/>
</dbReference>
<dbReference type="Proteomes" id="UP000034054">
    <property type="component" value="Unassembled WGS sequence"/>
</dbReference>
<dbReference type="EMBL" id="LCRH01000022">
    <property type="protein sequence ID" value="KKW32604.1"/>
    <property type="molecule type" value="Genomic_DNA"/>
</dbReference>
<dbReference type="SUPFAM" id="SSF63825">
    <property type="entry name" value="YWTD domain"/>
    <property type="match status" value="1"/>
</dbReference>
<evidence type="ECO:0000313" key="2">
    <source>
        <dbReference type="Proteomes" id="UP000034054"/>
    </source>
</evidence>
<proteinExistence type="predicted"/>
<dbReference type="AlphaFoldDB" id="A0A0G2AJ57"/>
<dbReference type="Gene3D" id="2.130.10.10">
    <property type="entry name" value="YVTN repeat-like/Quinoprotein amine dehydrogenase"/>
    <property type="match status" value="1"/>
</dbReference>
<evidence type="ECO:0000313" key="1">
    <source>
        <dbReference type="EMBL" id="KKW32604.1"/>
    </source>
</evidence>
<organism evidence="1 2">
    <name type="scientific">Candidatus Uhrbacteria bacterium GW2011_GWA2_52_8d</name>
    <dbReference type="NCBI Taxonomy" id="1618979"/>
    <lineage>
        <taxon>Bacteria</taxon>
        <taxon>Candidatus Uhriibacteriota</taxon>
    </lineage>
</organism>
<reference evidence="1 2" key="1">
    <citation type="journal article" date="2015" name="Nature">
        <title>rRNA introns, odd ribosomes, and small enigmatic genomes across a large radiation of phyla.</title>
        <authorList>
            <person name="Brown C.T."/>
            <person name="Hug L.A."/>
            <person name="Thomas B.C."/>
            <person name="Sharon I."/>
            <person name="Castelle C.J."/>
            <person name="Singh A."/>
            <person name="Wilkins M.J."/>
            <person name="Williams K.H."/>
            <person name="Banfield J.F."/>
        </authorList>
    </citation>
    <scope>NUCLEOTIDE SEQUENCE [LARGE SCALE GENOMIC DNA]</scope>
</reference>
<protein>
    <submittedName>
        <fullName evidence="1">Uncharacterized protein</fullName>
    </submittedName>
</protein>
<comment type="caution">
    <text evidence="1">The sequence shown here is derived from an EMBL/GenBank/DDBJ whole genome shotgun (WGS) entry which is preliminary data.</text>
</comment>
<accession>A0A0G2AJ57</accession>
<sequence>MVLDGDLHPGDVFCITDKDLQRTIPADELNPILASLPPIGAVEKIRQYFGHKEGLLLTILKVTSDTVPHWGGNDGSAKPASNLSVEVLNTTEETTDRLLDDQRPNISVLIKKIVGYLRSKSNAKSRLLRELGTQSGSKELPWRVAKITWRILRILTKHSVKIIVQGLRLLQNKEDRIRVKKQIQLKQHLLRDTIGSSFNLVRGISSSTKYLLGGIAVSVIVLVIGITVISKTQARAMEEKTYLEQLTSIEDLMELGVGALIYKDENQARSLYMNAQTLISALPTNSSEREEKAEELIQDLQAALNEIRHLVTIPNPPLLADLETLTDGVFGNSLTLASGNVLVAGSDGRLYQFNKTEKRFDVVASLSTGSLSPIAMSQEDGRTYLLDQEGTVYGVSFENQTLNPLSISDDRWVDLEAYATRLYFLRPTTDSAEGQIFRFNRSGSSFDGESEWITSRTIPFDFATSIAIDGDVYVLMGDGSISRFVNGSEEGWGTGVVDPRITQATKLWTSPESSYLYVLEPSTQRLIVFQKETGAFVVQYRSDAFQGLSDFVVDEAGYTIYLLAGSKLYSIAPSHLE</sequence>